<evidence type="ECO:0000256" key="4">
    <source>
        <dbReference type="ARBA" id="ARBA00004496"/>
    </source>
</evidence>
<keyword evidence="11" id="KW-0418">Kinase</keyword>
<keyword evidence="9" id="KW-0808">Transferase</keyword>
<dbReference type="GO" id="GO:0005524">
    <property type="term" value="F:ATP binding"/>
    <property type="evidence" value="ECO:0007669"/>
    <property type="project" value="UniProtKB-UniRule"/>
</dbReference>
<evidence type="ECO:0000259" key="21">
    <source>
        <dbReference type="PROSITE" id="PS50057"/>
    </source>
</evidence>
<dbReference type="InterPro" id="IPR049385">
    <property type="entry name" value="FAK1-like_FERM_C"/>
</dbReference>
<dbReference type="Pfam" id="PF07714">
    <property type="entry name" value="PK_Tyr_Ser-Thr"/>
    <property type="match status" value="1"/>
</dbReference>
<evidence type="ECO:0000256" key="19">
    <source>
        <dbReference type="PROSITE-ProRule" id="PRU10141"/>
    </source>
</evidence>
<dbReference type="CDD" id="cd13190">
    <property type="entry name" value="FERM_C_FAK1"/>
    <property type="match status" value="1"/>
</dbReference>
<dbReference type="CDD" id="cd14473">
    <property type="entry name" value="FERM_B-lobe"/>
    <property type="match status" value="1"/>
</dbReference>
<dbReference type="PROSITE" id="PS00109">
    <property type="entry name" value="PROTEIN_KINASE_TYR"/>
    <property type="match status" value="1"/>
</dbReference>
<proteinExistence type="inferred from homology"/>
<dbReference type="SUPFAM" id="SSF56112">
    <property type="entry name" value="Protein kinase-like (PK-like)"/>
    <property type="match status" value="1"/>
</dbReference>
<evidence type="ECO:0000256" key="13">
    <source>
        <dbReference type="ARBA" id="ARBA00022949"/>
    </source>
</evidence>
<dbReference type="InterPro" id="IPR000719">
    <property type="entry name" value="Prot_kinase_dom"/>
</dbReference>
<dbReference type="InterPro" id="IPR008266">
    <property type="entry name" value="Tyr_kinase_AS"/>
</dbReference>
<dbReference type="SUPFAM" id="SSF50729">
    <property type="entry name" value="PH domain-like"/>
    <property type="match status" value="1"/>
</dbReference>
<reference evidence="22" key="1">
    <citation type="submission" date="2025-08" db="UniProtKB">
        <authorList>
            <consortium name="Ensembl"/>
        </authorList>
    </citation>
    <scope>IDENTIFICATION</scope>
</reference>
<dbReference type="Proteomes" id="UP000265020">
    <property type="component" value="Unassembled WGS sequence"/>
</dbReference>
<dbReference type="Gene3D" id="3.10.20.90">
    <property type="entry name" value="Phosphatidylinositol 3-kinase Catalytic Subunit, Chain A, domain 1"/>
    <property type="match status" value="1"/>
</dbReference>
<feature type="binding site" evidence="19">
    <location>
        <position position="424"/>
    </location>
    <ligand>
        <name>ATP</name>
        <dbReference type="ChEBI" id="CHEBI:30616"/>
    </ligand>
</feature>
<dbReference type="InterPro" id="IPR041784">
    <property type="entry name" value="FAK1/PYK2_FERM_C"/>
</dbReference>
<dbReference type="SUPFAM" id="SSF54236">
    <property type="entry name" value="Ubiquitin-like"/>
    <property type="match status" value="1"/>
</dbReference>
<dbReference type="GO" id="GO:0005886">
    <property type="term" value="C:plasma membrane"/>
    <property type="evidence" value="ECO:0007669"/>
    <property type="project" value="UniProtKB-SubCell"/>
</dbReference>
<dbReference type="InterPro" id="IPR036137">
    <property type="entry name" value="Focal_adhe_kin_target_dom_sf"/>
</dbReference>
<dbReference type="AlphaFoldDB" id="A0A3Q2EJW8"/>
<keyword evidence="15" id="KW-0829">Tyrosine-protein kinase</keyword>
<protein>
    <recommendedName>
        <fullName evidence="5">non-specific protein-tyrosine kinase</fullName>
        <ecNumber evidence="5">2.7.10.2</ecNumber>
    </recommendedName>
</protein>
<feature type="domain" description="Protein kinase" evidence="20">
    <location>
        <begin position="393"/>
        <end position="648"/>
    </location>
</feature>
<dbReference type="InterPro" id="IPR011009">
    <property type="entry name" value="Kinase-like_dom_sf"/>
</dbReference>
<dbReference type="InterPro" id="IPR001245">
    <property type="entry name" value="Ser-Thr/Tyr_kinase_cat_dom"/>
</dbReference>
<dbReference type="Ensembl" id="ENSCVAT00000028749.1">
    <property type="protein sequence ID" value="ENSCVAP00000032692.1"/>
    <property type="gene ID" value="ENSCVAG00000022965.1"/>
</dbReference>
<dbReference type="Pfam" id="PF21477">
    <property type="entry name" value="FERM_C_FAK1"/>
    <property type="match status" value="1"/>
</dbReference>
<comment type="catalytic activity">
    <reaction evidence="17">
        <text>L-tyrosyl-[protein] + ATP = O-phospho-L-tyrosyl-[protein] + ADP + H(+)</text>
        <dbReference type="Rhea" id="RHEA:10596"/>
        <dbReference type="Rhea" id="RHEA-COMP:10136"/>
        <dbReference type="Rhea" id="RHEA-COMP:20101"/>
        <dbReference type="ChEBI" id="CHEBI:15378"/>
        <dbReference type="ChEBI" id="CHEBI:30616"/>
        <dbReference type="ChEBI" id="CHEBI:46858"/>
        <dbReference type="ChEBI" id="CHEBI:61978"/>
        <dbReference type="ChEBI" id="CHEBI:456216"/>
        <dbReference type="EC" id="2.7.10.2"/>
    </reaction>
</comment>
<dbReference type="GO" id="GO:0008284">
    <property type="term" value="P:positive regulation of cell population proliferation"/>
    <property type="evidence" value="ECO:0007669"/>
    <property type="project" value="UniProtKB-ARBA"/>
</dbReference>
<evidence type="ECO:0000256" key="14">
    <source>
        <dbReference type="ARBA" id="ARBA00023136"/>
    </source>
</evidence>
<dbReference type="FunFam" id="1.20.80.10:FF:000004">
    <property type="entry name" value="Protein-tyrosine kinase 2-beta isoform 1"/>
    <property type="match status" value="1"/>
</dbReference>
<evidence type="ECO:0000256" key="17">
    <source>
        <dbReference type="ARBA" id="ARBA00051245"/>
    </source>
</evidence>
<dbReference type="PROSITE" id="PS50057">
    <property type="entry name" value="FERM_3"/>
    <property type="match status" value="1"/>
</dbReference>
<dbReference type="Gene3D" id="2.30.29.30">
    <property type="entry name" value="Pleckstrin-homology domain (PH domain)/Phosphotyrosine-binding domain (PTB)"/>
    <property type="match status" value="1"/>
</dbReference>
<dbReference type="InterPro" id="IPR014352">
    <property type="entry name" value="FERM/acyl-CoA-bd_prot_sf"/>
</dbReference>
<evidence type="ECO:0000256" key="11">
    <source>
        <dbReference type="ARBA" id="ARBA00022777"/>
    </source>
</evidence>
<comment type="similarity">
    <text evidence="18">Belongs to the protein kinase superfamily. Tyr protein kinase family. Fes/fps subfamily.</text>
</comment>
<evidence type="ECO:0000256" key="6">
    <source>
        <dbReference type="ARBA" id="ARBA00022475"/>
    </source>
</evidence>
<sequence length="888" mass="102399">LTAVGEPRAKLKQLSTLTACFALSSNERNGAKGKFVLKYCQLSSLFPQAIIRSILVSGRLGPNVELSNCYGLMLKHLKSEELHWLHPDLTVGEVEQRYESHHGEAEWRYDLRIRYIPVNFLEKFQMDRSTFLYFYQQVRSDYMQFHASKVSDGMALQLGCLEIRRFYKDMNAKGLEKKSNFELLEKEVGLDLFFPQQLINSMKSKQLRKMIQQTFQQYATLKEDDCMIKFFETFKTFINYDEEVFPCELVQGWSLSVELVIGGRGIRQPYLYFSFQALFLTDFKQIKKIQCLPQSDGKALLNISVEGAKQSLSISVATVPMAENMMDLIDGYCRLEKDTDDSVIYRPNKGVLIFLSHLIMNCKLLKNSSDIYCEILDERPKSAVKYGIDRSDIILGRILGEGFFGEVYDGMYKKNGERVNVAVKTCKDCSSDVMEKFMSEAVIMKNLDHPHIVKLIGIIEDNPVWIVMELYEYGELGNYLTKNQKQLTNTTLVLFSLQICKALVYLGGCNMVHRDIAVRNVLVASPDCVKLGDFGLSRYIEDEEYYKASVTRLPIKWMAPESINFRRFTSASDVWMFAVCMWEIMSRGQQPFFWLENRDVINQLEQGIRLPKPDNCPPALYSLMTRCWSYDPGERPNFTELVVKISDVQKMEKEQDIERERDRARATKFFEPKVNFGEAPPKEGEFLRMDPNNREDAQRLWQNERRHMQDTLRLQKEQMMEDKKWLEKEEKLLVGNRASLTFVHSLSTVSPPEKPPRLKAQVAAPTAEIDRTDDKVYHHVMNLVKVVVQLKNDITELQPEQYITLVKSVGMALRDLIHSVDDVLPTLHESSALKMRLAQQNAITTLKEECKKQMLAAAHTLAMDSKNMLDAVDQARVRANLAKPAEPE</sequence>
<dbReference type="InterPro" id="IPR029071">
    <property type="entry name" value="Ubiquitin-like_domsf"/>
</dbReference>
<dbReference type="PANTHER" id="PTHR46221">
    <property type="entry name" value="FERM AND PDZ DOMAIN-CONTAINING PROTEIN FAMILY MEMBER"/>
    <property type="match status" value="1"/>
</dbReference>
<dbReference type="InterPro" id="IPR005189">
    <property type="entry name" value="Focal_adhesion_kin_target_dom"/>
</dbReference>
<dbReference type="GO" id="GO:0007172">
    <property type="term" value="P:signal complex assembly"/>
    <property type="evidence" value="ECO:0007669"/>
    <property type="project" value="InterPro"/>
</dbReference>
<organism evidence="22 23">
    <name type="scientific">Cyprinodon variegatus</name>
    <name type="common">Sheepshead minnow</name>
    <dbReference type="NCBI Taxonomy" id="28743"/>
    <lineage>
        <taxon>Eukaryota</taxon>
        <taxon>Metazoa</taxon>
        <taxon>Chordata</taxon>
        <taxon>Craniata</taxon>
        <taxon>Vertebrata</taxon>
        <taxon>Euteleostomi</taxon>
        <taxon>Actinopterygii</taxon>
        <taxon>Neopterygii</taxon>
        <taxon>Teleostei</taxon>
        <taxon>Neoteleostei</taxon>
        <taxon>Acanthomorphata</taxon>
        <taxon>Ovalentaria</taxon>
        <taxon>Atherinomorphae</taxon>
        <taxon>Cyprinodontiformes</taxon>
        <taxon>Cyprinodontidae</taxon>
        <taxon>Cyprinodon</taxon>
    </lineage>
</organism>
<dbReference type="InterPro" id="IPR041390">
    <property type="entry name" value="FADK_N"/>
</dbReference>
<dbReference type="InterPro" id="IPR000299">
    <property type="entry name" value="FERM_domain"/>
</dbReference>
<comment type="subcellular location">
    <subcellularLocation>
        <location evidence="1">Cell junction</location>
        <location evidence="1">Focal adhesion</location>
    </subcellularLocation>
    <subcellularLocation>
        <location evidence="3">Cell membrane</location>
        <topology evidence="3">Peripheral membrane protein</topology>
        <orientation evidence="3">Cytoplasmic side</orientation>
    </subcellularLocation>
    <subcellularLocation>
        <location evidence="2">Cell projection</location>
    </subcellularLocation>
    <subcellularLocation>
        <location evidence="4">Cytoplasm</location>
    </subcellularLocation>
</comment>
<evidence type="ECO:0000256" key="18">
    <source>
        <dbReference type="ARBA" id="ARBA00061333"/>
    </source>
</evidence>
<dbReference type="InterPro" id="IPR017441">
    <property type="entry name" value="Protein_kinase_ATP_BS"/>
</dbReference>
<accession>A0A3Q2EJW8</accession>
<evidence type="ECO:0000256" key="8">
    <source>
        <dbReference type="ARBA" id="ARBA00022553"/>
    </source>
</evidence>
<keyword evidence="6" id="KW-1003">Cell membrane</keyword>
<evidence type="ECO:0000256" key="2">
    <source>
        <dbReference type="ARBA" id="ARBA00004316"/>
    </source>
</evidence>
<dbReference type="GO" id="GO:0042995">
    <property type="term" value="C:cell projection"/>
    <property type="evidence" value="ECO:0007669"/>
    <property type="project" value="UniProtKB-SubCell"/>
</dbReference>
<dbReference type="Gene3D" id="3.30.200.20">
    <property type="entry name" value="Phosphorylase Kinase, domain 1"/>
    <property type="match status" value="1"/>
</dbReference>
<dbReference type="EC" id="2.7.10.2" evidence="5"/>
<keyword evidence="12 19" id="KW-0067">ATP-binding</keyword>
<keyword evidence="7" id="KW-0963">Cytoplasm</keyword>
<dbReference type="SUPFAM" id="SSF68993">
    <property type="entry name" value="FAT domain of focal adhesion kinase"/>
    <property type="match status" value="1"/>
</dbReference>
<dbReference type="PROSITE" id="PS50011">
    <property type="entry name" value="PROTEIN_KINASE_DOM"/>
    <property type="match status" value="1"/>
</dbReference>
<dbReference type="FunFam" id="1.10.510.10:FF:001212">
    <property type="entry name" value="Protein tyrosine kinase 2 beta, b"/>
    <property type="match status" value="1"/>
</dbReference>
<dbReference type="CDD" id="cd05056">
    <property type="entry name" value="PTKc_FAK"/>
    <property type="match status" value="1"/>
</dbReference>
<dbReference type="SMART" id="SM00295">
    <property type="entry name" value="B41"/>
    <property type="match status" value="1"/>
</dbReference>
<evidence type="ECO:0000313" key="23">
    <source>
        <dbReference type="Proteomes" id="UP000265020"/>
    </source>
</evidence>
<keyword evidence="13" id="KW-0965">Cell junction</keyword>
<keyword evidence="8" id="KW-0597">Phosphoprotein</keyword>
<dbReference type="Gene3D" id="1.10.510.10">
    <property type="entry name" value="Transferase(Phosphotransferase) domain 1"/>
    <property type="match status" value="1"/>
</dbReference>
<dbReference type="SMART" id="SM00219">
    <property type="entry name" value="TyrKc"/>
    <property type="match status" value="1"/>
</dbReference>
<dbReference type="Gene3D" id="1.20.80.10">
    <property type="match status" value="1"/>
</dbReference>
<dbReference type="InterPro" id="IPR019748">
    <property type="entry name" value="FERM_central"/>
</dbReference>
<dbReference type="PROSITE" id="PS00107">
    <property type="entry name" value="PROTEIN_KINASE_ATP"/>
    <property type="match status" value="1"/>
</dbReference>
<dbReference type="InterPro" id="IPR035963">
    <property type="entry name" value="FERM_2"/>
</dbReference>
<evidence type="ECO:0000256" key="1">
    <source>
        <dbReference type="ARBA" id="ARBA00004246"/>
    </source>
</evidence>
<dbReference type="PRINTS" id="PR00109">
    <property type="entry name" value="TYRKINASE"/>
</dbReference>
<dbReference type="Pfam" id="PF03623">
    <property type="entry name" value="Focal_AT"/>
    <property type="match status" value="2"/>
</dbReference>
<keyword evidence="10 19" id="KW-0547">Nucleotide-binding</keyword>
<dbReference type="InterPro" id="IPR020635">
    <property type="entry name" value="Tyr_kinase_cat_dom"/>
</dbReference>
<evidence type="ECO:0000256" key="16">
    <source>
        <dbReference type="ARBA" id="ARBA00023273"/>
    </source>
</evidence>
<evidence type="ECO:0000259" key="20">
    <source>
        <dbReference type="PROSITE" id="PS50011"/>
    </source>
</evidence>
<evidence type="ECO:0000256" key="9">
    <source>
        <dbReference type="ARBA" id="ARBA00022679"/>
    </source>
</evidence>
<dbReference type="InterPro" id="IPR019749">
    <property type="entry name" value="Band_41_domain"/>
</dbReference>
<name>A0A3Q2EJW8_CYPVA</name>
<keyword evidence="23" id="KW-1185">Reference proteome</keyword>
<keyword evidence="14" id="KW-0472">Membrane</keyword>
<dbReference type="Pfam" id="PF00373">
    <property type="entry name" value="FERM_M"/>
    <property type="match status" value="1"/>
</dbReference>
<dbReference type="Pfam" id="PF18038">
    <property type="entry name" value="FERM_N_2"/>
    <property type="match status" value="1"/>
</dbReference>
<evidence type="ECO:0000256" key="12">
    <source>
        <dbReference type="ARBA" id="ARBA00022840"/>
    </source>
</evidence>
<dbReference type="Gene3D" id="1.20.120.330">
    <property type="entry name" value="Nucleotidyltransferases domain 2"/>
    <property type="match status" value="2"/>
</dbReference>
<evidence type="ECO:0000256" key="10">
    <source>
        <dbReference type="ARBA" id="ARBA00022741"/>
    </source>
</evidence>
<keyword evidence="16" id="KW-0966">Cell projection</keyword>
<dbReference type="FunFam" id="3.30.200.20:FF:000194">
    <property type="entry name" value="protein-tyrosine kinase 2-beta isoform X1"/>
    <property type="match status" value="1"/>
</dbReference>
<evidence type="ECO:0000256" key="5">
    <source>
        <dbReference type="ARBA" id="ARBA00011903"/>
    </source>
</evidence>
<dbReference type="SUPFAM" id="SSF47031">
    <property type="entry name" value="Second domain of FERM"/>
    <property type="match status" value="1"/>
</dbReference>
<dbReference type="GO" id="GO:0005925">
    <property type="term" value="C:focal adhesion"/>
    <property type="evidence" value="ECO:0007669"/>
    <property type="project" value="UniProtKB-SubCell"/>
</dbReference>
<evidence type="ECO:0000256" key="15">
    <source>
        <dbReference type="ARBA" id="ARBA00023137"/>
    </source>
</evidence>
<reference evidence="22" key="2">
    <citation type="submission" date="2025-09" db="UniProtKB">
        <authorList>
            <consortium name="Ensembl"/>
        </authorList>
    </citation>
    <scope>IDENTIFICATION</scope>
</reference>
<evidence type="ECO:0000313" key="22">
    <source>
        <dbReference type="Ensembl" id="ENSCVAP00000032692.1"/>
    </source>
</evidence>
<dbReference type="InterPro" id="IPR011993">
    <property type="entry name" value="PH-like_dom_sf"/>
</dbReference>
<dbReference type="GeneTree" id="ENSGT00940000157269"/>
<dbReference type="PANTHER" id="PTHR46221:SF11">
    <property type="entry name" value="NON-SPECIFIC PROTEIN-TYROSINE KINASE"/>
    <property type="match status" value="1"/>
</dbReference>
<evidence type="ECO:0000256" key="7">
    <source>
        <dbReference type="ARBA" id="ARBA00022490"/>
    </source>
</evidence>
<feature type="domain" description="FERM" evidence="21">
    <location>
        <begin position="21"/>
        <end position="340"/>
    </location>
</feature>
<dbReference type="GO" id="GO:0005737">
    <property type="term" value="C:cytoplasm"/>
    <property type="evidence" value="ECO:0007669"/>
    <property type="project" value="UniProtKB-SubCell"/>
</dbReference>
<dbReference type="GO" id="GO:0004715">
    <property type="term" value="F:non-membrane spanning protein tyrosine kinase activity"/>
    <property type="evidence" value="ECO:0007669"/>
    <property type="project" value="UniProtKB-EC"/>
</dbReference>
<evidence type="ECO:0000256" key="3">
    <source>
        <dbReference type="ARBA" id="ARBA00004413"/>
    </source>
</evidence>